<organism evidence="2 3">
    <name type="scientific">Pyrenophora teres f. teres</name>
    <dbReference type="NCBI Taxonomy" id="97479"/>
    <lineage>
        <taxon>Eukaryota</taxon>
        <taxon>Fungi</taxon>
        <taxon>Dikarya</taxon>
        <taxon>Ascomycota</taxon>
        <taxon>Pezizomycotina</taxon>
        <taxon>Dothideomycetes</taxon>
        <taxon>Pleosporomycetidae</taxon>
        <taxon>Pleosporales</taxon>
        <taxon>Pleosporineae</taxon>
        <taxon>Pleosporaceae</taxon>
        <taxon>Pyrenophora</taxon>
    </lineage>
</organism>
<dbReference type="EMBL" id="HG992984">
    <property type="protein sequence ID" value="CAE7200183.1"/>
    <property type="molecule type" value="Genomic_DNA"/>
</dbReference>
<feature type="region of interest" description="Disordered" evidence="1">
    <location>
        <begin position="147"/>
        <end position="175"/>
    </location>
</feature>
<dbReference type="AlphaFoldDB" id="A0A6S6WAA4"/>
<protein>
    <submittedName>
        <fullName evidence="2">Uncharacterized protein</fullName>
    </submittedName>
</protein>
<feature type="compositionally biased region" description="Polar residues" evidence="1">
    <location>
        <begin position="20"/>
        <end position="37"/>
    </location>
</feature>
<evidence type="ECO:0000313" key="3">
    <source>
        <dbReference type="Proteomes" id="UP000472372"/>
    </source>
</evidence>
<feature type="compositionally biased region" description="Low complexity" evidence="1">
    <location>
        <begin position="157"/>
        <end position="175"/>
    </location>
</feature>
<feature type="region of interest" description="Disordered" evidence="1">
    <location>
        <begin position="14"/>
        <end position="37"/>
    </location>
</feature>
<name>A0A6S6WAA4_9PLEO</name>
<dbReference type="Proteomes" id="UP000472372">
    <property type="component" value="Chromosome 8"/>
</dbReference>
<accession>A0A6S6WAA4</accession>
<proteinExistence type="predicted"/>
<reference evidence="2" key="1">
    <citation type="submission" date="2021-02" db="EMBL/GenBank/DDBJ databases">
        <authorList>
            <person name="Syme A R."/>
            <person name="Syme A R."/>
            <person name="Moolhuijzen P."/>
        </authorList>
    </citation>
    <scope>NUCLEOTIDE SEQUENCE</scope>
    <source>
        <strain evidence="2">W1-1</strain>
    </source>
</reference>
<evidence type="ECO:0000256" key="1">
    <source>
        <dbReference type="SAM" id="MobiDB-lite"/>
    </source>
</evidence>
<gene>
    <name evidence="2" type="ORF">PTTW11_08603</name>
</gene>
<feature type="compositionally biased region" description="Polar residues" evidence="1">
    <location>
        <begin position="147"/>
        <end position="156"/>
    </location>
</feature>
<evidence type="ECO:0000313" key="2">
    <source>
        <dbReference type="EMBL" id="CAE7200183.1"/>
    </source>
</evidence>
<sequence>MGLFRRSVSICSSASSRPSTIDSASEPTSSRTSMDSTYEQEVSDSLATITKLQPLSVPAAPILSLPVELIRHVNTYLDTATAASFCLSSRYIYYALGTDVLTRHIDGSKNRFEKRRVIEEVVERAFPGHWFCAWCDKFHAWDASESPNHPHITTPQSPRWTKTTRTTTSAATTPAPKQRDCLDYNSYLTGSPTYTLRYHHIRLALNAHLRGPTHGIPLSTFSHDHKTMARISKTPVPTTLRIRARISQSNSFLLHTSFAIILPSFTTQSKHLLKHLWPLFPHALTGHRDTDCGHAGLMAAVDNVVRRGWKYAFTQSCEVCGADWTVTRQDFVHQTGGQVRLVVQSWRDLGRGRSPFERAWRGHGVAAEGLGGSEGQMGFLGLGVLGGRVGGVREMFEHVGDGEGVVGGNANEKKTETMQSRLHRTFGRSQRLDDADMEVRRSSARPRYWRTREENDEMFRKREEERLDAQRNLAEQLARLDAMRGRSMVY</sequence>